<dbReference type="Gene3D" id="3.30.530.20">
    <property type="match status" value="1"/>
</dbReference>
<evidence type="ECO:0000313" key="5">
    <source>
        <dbReference type="Proteomes" id="UP000309340"/>
    </source>
</evidence>
<feature type="coiled-coil region" evidence="1">
    <location>
        <begin position="442"/>
        <end position="469"/>
    </location>
</feature>
<protein>
    <recommendedName>
        <fullName evidence="3">Cupin type-1 domain-containing protein</fullName>
    </recommendedName>
</protein>
<dbReference type="PANTHER" id="PTHR39598:SF1">
    <property type="entry name" value="AUSTINOID BIOSYNTHESIS CLUSTERS PROTEIN F-RELATED"/>
    <property type="match status" value="1"/>
</dbReference>
<dbReference type="Pfam" id="PF00190">
    <property type="entry name" value="Cupin_1"/>
    <property type="match status" value="1"/>
</dbReference>
<proteinExistence type="predicted"/>
<comment type="caution">
    <text evidence="4">The sequence shown here is derived from an EMBL/GenBank/DDBJ whole genome shotgun (WGS) entry which is preliminary data.</text>
</comment>
<accession>A0A4U0XR60</accession>
<feature type="compositionally biased region" description="Polar residues" evidence="2">
    <location>
        <begin position="237"/>
        <end position="246"/>
    </location>
</feature>
<keyword evidence="1" id="KW-0175">Coiled coil</keyword>
<evidence type="ECO:0000256" key="2">
    <source>
        <dbReference type="SAM" id="MobiDB-lite"/>
    </source>
</evidence>
<evidence type="ECO:0000313" key="4">
    <source>
        <dbReference type="EMBL" id="TKA80040.1"/>
    </source>
</evidence>
<gene>
    <name evidence="4" type="ORF">B0A55_01761</name>
</gene>
<dbReference type="PANTHER" id="PTHR39598">
    <property type="entry name" value="AUSTINOL SYNTHESIS PROTEIN F-RELATED"/>
    <property type="match status" value="1"/>
</dbReference>
<evidence type="ECO:0000256" key="1">
    <source>
        <dbReference type="SAM" id="Coils"/>
    </source>
</evidence>
<dbReference type="InterPro" id="IPR023393">
    <property type="entry name" value="START-like_dom_sf"/>
</dbReference>
<dbReference type="EMBL" id="NAJQ01000078">
    <property type="protein sequence ID" value="TKA80040.1"/>
    <property type="molecule type" value="Genomic_DNA"/>
</dbReference>
<dbReference type="CDD" id="cd02226">
    <property type="entry name" value="cupin_YdbB-like"/>
    <property type="match status" value="1"/>
</dbReference>
<dbReference type="OrthoDB" id="2506647at2759"/>
<dbReference type="InterPro" id="IPR036610">
    <property type="entry name" value="PEBP-like_sf"/>
</dbReference>
<dbReference type="SUPFAM" id="SSF51182">
    <property type="entry name" value="RmlC-like cupins"/>
    <property type="match status" value="1"/>
</dbReference>
<keyword evidence="5" id="KW-1185">Reference proteome</keyword>
<organism evidence="4 5">
    <name type="scientific">Friedmanniomyces simplex</name>
    <dbReference type="NCBI Taxonomy" id="329884"/>
    <lineage>
        <taxon>Eukaryota</taxon>
        <taxon>Fungi</taxon>
        <taxon>Dikarya</taxon>
        <taxon>Ascomycota</taxon>
        <taxon>Pezizomycotina</taxon>
        <taxon>Dothideomycetes</taxon>
        <taxon>Dothideomycetidae</taxon>
        <taxon>Mycosphaerellales</taxon>
        <taxon>Teratosphaeriaceae</taxon>
        <taxon>Friedmanniomyces</taxon>
    </lineage>
</organism>
<dbReference type="InterPro" id="IPR035810">
    <property type="entry name" value="PEBP_euk"/>
</dbReference>
<reference evidence="4 5" key="1">
    <citation type="submission" date="2017-03" db="EMBL/GenBank/DDBJ databases">
        <title>Genomes of endolithic fungi from Antarctica.</title>
        <authorList>
            <person name="Coleine C."/>
            <person name="Masonjones S."/>
            <person name="Stajich J.E."/>
        </authorList>
    </citation>
    <scope>NUCLEOTIDE SEQUENCE [LARGE SCALE GENOMIC DNA]</scope>
    <source>
        <strain evidence="4 5">CCFEE 5184</strain>
    </source>
</reference>
<sequence length="904" mass="98371">MHTAINLQERTASVQGYWNPEHLLTLDQSHSLKVANIKGGFIWHSHPNTDEMFYCVSGGPLRMELCTTAKNPEEAEKTGADEIVELKVGDVFSVPKGMQHRPVAENETGILMIEKVGTVNTGDREDDQRTVHLTKDMRKAAPPPNFFRRFVRTNSSAAKAASKAKRASDSPNLYHHYLAASQRPPRATDGVAADSDEMSDDSTEERSSKSSEHSPPTHGSKPDPNTPKPRKHLRQDSFISPASVRSTVPGEVVRTALETSAEDFPEPSRFVKAPPTSHLPWDPPQHSLNLPPIANFALTPAAPPRRSSNITTKDPNGLPKSAKLKVGYPRFGIEEEWPCRVTYDKKAGSVKIVRGGVDTGASEGVLEQWSVHWKIQPPPGPSAGNGAIKTAEVELIVEVKFRGVVYDQAFALLPNVAERMMAKFESRVIEVDQKERKERVVAMKEKAKLAAAAKEKAKLEATRKETAKQSQPSVKAAPKKLENIKRTTQLTIDGYDQWDIDAIMAPRAAGCVYQALPQSLDIPARTNQYYREHYVSQILPLFQEFKVTVDSTLYDAEARKSMVHGFSSAVSPAGPYRMELCLILSFNEAGNQVVKMEEMFDSAYYHEFLAKVHVMIHRHDLAVRDVRASTLLLVFYAIKNNLLTHITLINMYSISAFGASLLLLLSGSVVQAQTPPGSQPSTNHALEVKYGNTTVTPNVLLPETLVASAPAVSLNQTLNGAHMLLLVDLAIPQSSINGTGNEAYPGLIPCRTTRLHWLQTGLTQSANGAFVSNSAAIADYGGPHPGLNDIAHTYTFYLFRQPANFTLPSWDAGRVYNPSSASTRMNFSVTAVSDVVGAPVAANYMRVLNPNTTEPGTASNGTCPTGAANGTAPTVTPYTGAGTKLREMAGAAVVVGGVAFFALL</sequence>
<dbReference type="AlphaFoldDB" id="A0A4U0XR60"/>
<dbReference type="InterPro" id="IPR011051">
    <property type="entry name" value="RmlC_Cupin_sf"/>
</dbReference>
<dbReference type="Proteomes" id="UP000309340">
    <property type="component" value="Unassembled WGS sequence"/>
</dbReference>
<feature type="region of interest" description="Disordered" evidence="2">
    <location>
        <begin position="178"/>
        <end position="247"/>
    </location>
</feature>
<name>A0A4U0XR60_9PEZI</name>
<dbReference type="InterPro" id="IPR006045">
    <property type="entry name" value="Cupin_1"/>
</dbReference>
<dbReference type="Gene3D" id="3.90.280.10">
    <property type="entry name" value="PEBP-like"/>
    <property type="match status" value="1"/>
</dbReference>
<dbReference type="SUPFAM" id="SSF49777">
    <property type="entry name" value="PEBP-like"/>
    <property type="match status" value="1"/>
</dbReference>
<feature type="compositionally biased region" description="Acidic residues" evidence="2">
    <location>
        <begin position="194"/>
        <end position="203"/>
    </location>
</feature>
<evidence type="ECO:0000259" key="3">
    <source>
        <dbReference type="Pfam" id="PF00190"/>
    </source>
</evidence>
<dbReference type="Gene3D" id="2.60.120.10">
    <property type="entry name" value="Jelly Rolls"/>
    <property type="match status" value="1"/>
</dbReference>
<dbReference type="InterPro" id="IPR014710">
    <property type="entry name" value="RmlC-like_jellyroll"/>
</dbReference>
<dbReference type="InterPro" id="IPR050977">
    <property type="entry name" value="Fungal_Meroterpenoid_Isomerase"/>
</dbReference>
<feature type="domain" description="Cupin type-1" evidence="3">
    <location>
        <begin position="18"/>
        <end position="124"/>
    </location>
</feature>
<dbReference type="STRING" id="329884.A0A4U0XR60"/>
<dbReference type="CDD" id="cd00866">
    <property type="entry name" value="PEBP_euk"/>
    <property type="match status" value="1"/>
</dbReference>